<feature type="transmembrane region" description="Helical" evidence="6">
    <location>
        <begin position="159"/>
        <end position="181"/>
    </location>
</feature>
<evidence type="ECO:0000256" key="4">
    <source>
        <dbReference type="ARBA" id="ARBA00022989"/>
    </source>
</evidence>
<dbReference type="InterPro" id="IPR006904">
    <property type="entry name" value="DUF716"/>
</dbReference>
<accession>A0A183AGW8</accession>
<dbReference type="InterPro" id="IPR042127">
    <property type="entry name" value="TMEM45"/>
</dbReference>
<feature type="transmembrane region" description="Helical" evidence="6">
    <location>
        <begin position="193"/>
        <end position="217"/>
    </location>
</feature>
<dbReference type="Pfam" id="PF04819">
    <property type="entry name" value="DUF716"/>
    <property type="match status" value="1"/>
</dbReference>
<dbReference type="PANTHER" id="PTHR16007">
    <property type="entry name" value="EPIDIDYMAL MEMBRANE PROTEIN E9-RELATED"/>
    <property type="match status" value="1"/>
</dbReference>
<sequence>MGTFAGHALPGSFFIFFGLWAAYHALKRFYQQRQATLRGERVEEYVNRISFPFKTADGSCCRGRQIPLDSYLKAICCIVGITGEVYTGFNSDWKFVHIGNAQHSTMFATFGLSGIMELLMFYGVLKVPIQTEFVFGLVALLAEAFLFFFHLHGRTPVDVYVHMLLAGMILVSILAGVGEVLQPRQLVWLLVRNLGILVQGTWFWQVGAVLYPAAWWMPTWNELAKESVPRAANLFCYHILIDFMAMIVIACSLNALYGQSRGRFPAVRIPMPAVGQQHSSDAHMIDPNEEHEMWRSSTMVETNAE</sequence>
<name>A0A183AGW8_9TREM</name>
<gene>
    <name evidence="7" type="ORF">ECPE_LOCUS6203</name>
</gene>
<organism evidence="9">
    <name type="scientific">Echinostoma caproni</name>
    <dbReference type="NCBI Taxonomy" id="27848"/>
    <lineage>
        <taxon>Eukaryota</taxon>
        <taxon>Metazoa</taxon>
        <taxon>Spiralia</taxon>
        <taxon>Lophotrochozoa</taxon>
        <taxon>Platyhelminthes</taxon>
        <taxon>Trematoda</taxon>
        <taxon>Digenea</taxon>
        <taxon>Plagiorchiida</taxon>
        <taxon>Echinostomata</taxon>
        <taxon>Echinostomatoidea</taxon>
        <taxon>Echinostomatidae</taxon>
        <taxon>Echinostoma</taxon>
    </lineage>
</organism>
<dbReference type="AlphaFoldDB" id="A0A183AGW8"/>
<feature type="transmembrane region" description="Helical" evidence="6">
    <location>
        <begin position="101"/>
        <end position="121"/>
    </location>
</feature>
<keyword evidence="4 6" id="KW-1133">Transmembrane helix</keyword>
<keyword evidence="8" id="KW-1185">Reference proteome</keyword>
<dbReference type="GO" id="GO:0016020">
    <property type="term" value="C:membrane"/>
    <property type="evidence" value="ECO:0007669"/>
    <property type="project" value="UniProtKB-SubCell"/>
</dbReference>
<reference evidence="9" key="1">
    <citation type="submission" date="2016-06" db="UniProtKB">
        <authorList>
            <consortium name="WormBaseParasite"/>
        </authorList>
    </citation>
    <scope>IDENTIFICATION</scope>
</reference>
<evidence type="ECO:0000256" key="2">
    <source>
        <dbReference type="ARBA" id="ARBA00006948"/>
    </source>
</evidence>
<protein>
    <submittedName>
        <fullName evidence="9">Transmembrane protein 45B</fullName>
    </submittedName>
</protein>
<dbReference type="WBParaSite" id="ECPE_0000621601-mRNA-1">
    <property type="protein sequence ID" value="ECPE_0000621601-mRNA-1"/>
    <property type="gene ID" value="ECPE_0000621601"/>
</dbReference>
<keyword evidence="5 6" id="KW-0472">Membrane</keyword>
<dbReference type="Proteomes" id="UP000272942">
    <property type="component" value="Unassembled WGS sequence"/>
</dbReference>
<evidence type="ECO:0000256" key="1">
    <source>
        <dbReference type="ARBA" id="ARBA00004141"/>
    </source>
</evidence>
<comment type="subcellular location">
    <subcellularLocation>
        <location evidence="1">Membrane</location>
        <topology evidence="1">Multi-pass membrane protein</topology>
    </subcellularLocation>
</comment>
<keyword evidence="3 6" id="KW-0812">Transmembrane</keyword>
<feature type="transmembrane region" description="Helical" evidence="6">
    <location>
        <begin position="71"/>
        <end position="89"/>
    </location>
</feature>
<reference evidence="7 8" key="2">
    <citation type="submission" date="2018-11" db="EMBL/GenBank/DDBJ databases">
        <authorList>
            <consortium name="Pathogen Informatics"/>
        </authorList>
    </citation>
    <scope>NUCLEOTIDE SEQUENCE [LARGE SCALE GENOMIC DNA]</scope>
    <source>
        <strain evidence="7 8">Egypt</strain>
    </source>
</reference>
<dbReference type="EMBL" id="UZAN01043156">
    <property type="protein sequence ID" value="VDP77669.1"/>
    <property type="molecule type" value="Genomic_DNA"/>
</dbReference>
<feature type="transmembrane region" description="Helical" evidence="6">
    <location>
        <begin position="133"/>
        <end position="153"/>
    </location>
</feature>
<comment type="similarity">
    <text evidence="2">Belongs to the TMEM45 family.</text>
</comment>
<evidence type="ECO:0000256" key="6">
    <source>
        <dbReference type="SAM" id="Phobius"/>
    </source>
</evidence>
<evidence type="ECO:0000256" key="3">
    <source>
        <dbReference type="ARBA" id="ARBA00022692"/>
    </source>
</evidence>
<feature type="transmembrane region" description="Helical" evidence="6">
    <location>
        <begin position="6"/>
        <end position="26"/>
    </location>
</feature>
<evidence type="ECO:0000313" key="9">
    <source>
        <dbReference type="WBParaSite" id="ECPE_0000621601-mRNA-1"/>
    </source>
</evidence>
<evidence type="ECO:0000313" key="7">
    <source>
        <dbReference type="EMBL" id="VDP77669.1"/>
    </source>
</evidence>
<feature type="transmembrane region" description="Helical" evidence="6">
    <location>
        <begin position="237"/>
        <end position="257"/>
    </location>
</feature>
<evidence type="ECO:0000256" key="5">
    <source>
        <dbReference type="ARBA" id="ARBA00023136"/>
    </source>
</evidence>
<dbReference type="OrthoDB" id="551896at2759"/>
<proteinExistence type="inferred from homology"/>
<evidence type="ECO:0000313" key="8">
    <source>
        <dbReference type="Proteomes" id="UP000272942"/>
    </source>
</evidence>
<dbReference type="PANTHER" id="PTHR16007:SF15">
    <property type="entry name" value="TRANSMEMBRANE PROTEIN 45B"/>
    <property type="match status" value="1"/>
</dbReference>